<dbReference type="Pfam" id="PF13602">
    <property type="entry name" value="ADH_zinc_N_2"/>
    <property type="match status" value="1"/>
</dbReference>
<dbReference type="Pfam" id="PF08240">
    <property type="entry name" value="ADH_N"/>
    <property type="match status" value="1"/>
</dbReference>
<dbReference type="PANTHER" id="PTHR11695:SF294">
    <property type="entry name" value="RETICULON-4-INTERACTING PROTEIN 1, MITOCHONDRIAL"/>
    <property type="match status" value="1"/>
</dbReference>
<evidence type="ECO:0000313" key="3">
    <source>
        <dbReference type="Proteomes" id="UP001172155"/>
    </source>
</evidence>
<dbReference type="Gene3D" id="3.40.50.720">
    <property type="entry name" value="NAD(P)-binding Rossmann-like Domain"/>
    <property type="match status" value="1"/>
</dbReference>
<dbReference type="InterPro" id="IPR036291">
    <property type="entry name" value="NAD(P)-bd_dom_sf"/>
</dbReference>
<sequence>MRSLAVRQYSKPSGYEVLQLPVPTIERPGDILIRVHAASIQTGDTQIAAGMSRLFAPLQFPAKLCGSGSGIIVGVGSAVSSFKVGDAVYGLTHKHGEFPPVASGFASEFTVVPADTMLPKPPHVSFEDAAALAGSVLTSYQVVRRYFELTGQPTDGSATLEGKTVFLQAALGGSGSVAAQVVKNVYGASKVITTVSTAKVPLVEELLPDVVDQVVDYKTQDVVEAVGRGTVDFVFNTQWELVKTFALANPETGAVVSIASMPSEKTVRSLLGTSKVPFQWVIFLVSRLAYLWYDWKLRGTNIKHDFVSGNMGDREALERSGEWVAAGKVKAITTVVDLGDLQAIRAECQKVADGKGGVGKLVIRVSPSS</sequence>
<dbReference type="AlphaFoldDB" id="A0AA40EQ33"/>
<dbReference type="SUPFAM" id="SSF51735">
    <property type="entry name" value="NAD(P)-binding Rossmann-fold domains"/>
    <property type="match status" value="1"/>
</dbReference>
<dbReference type="CDD" id="cd05289">
    <property type="entry name" value="MDR_like_2"/>
    <property type="match status" value="1"/>
</dbReference>
<dbReference type="SMART" id="SM00829">
    <property type="entry name" value="PKS_ER"/>
    <property type="match status" value="1"/>
</dbReference>
<evidence type="ECO:0000259" key="1">
    <source>
        <dbReference type="SMART" id="SM00829"/>
    </source>
</evidence>
<feature type="domain" description="Enoyl reductase (ER)" evidence="1">
    <location>
        <begin position="13"/>
        <end position="363"/>
    </location>
</feature>
<dbReference type="PANTHER" id="PTHR11695">
    <property type="entry name" value="ALCOHOL DEHYDROGENASE RELATED"/>
    <property type="match status" value="1"/>
</dbReference>
<gene>
    <name evidence="2" type="ORF">B0T18DRAFT_430717</name>
</gene>
<reference evidence="2" key="1">
    <citation type="submission" date="2023-06" db="EMBL/GenBank/DDBJ databases">
        <title>Genome-scale phylogeny and comparative genomics of the fungal order Sordariales.</title>
        <authorList>
            <consortium name="Lawrence Berkeley National Laboratory"/>
            <person name="Hensen N."/>
            <person name="Bonometti L."/>
            <person name="Westerberg I."/>
            <person name="Brannstrom I.O."/>
            <person name="Guillou S."/>
            <person name="Cros-Aarteil S."/>
            <person name="Calhoun S."/>
            <person name="Haridas S."/>
            <person name="Kuo A."/>
            <person name="Mondo S."/>
            <person name="Pangilinan J."/>
            <person name="Riley R."/>
            <person name="LaButti K."/>
            <person name="Andreopoulos B."/>
            <person name="Lipzen A."/>
            <person name="Chen C."/>
            <person name="Yanf M."/>
            <person name="Daum C."/>
            <person name="Ng V."/>
            <person name="Clum A."/>
            <person name="Steindorff A."/>
            <person name="Ohm R."/>
            <person name="Martin F."/>
            <person name="Silar P."/>
            <person name="Natvig D."/>
            <person name="Lalanne C."/>
            <person name="Gautier V."/>
            <person name="Ament-velasquez S.L."/>
            <person name="Kruys A."/>
            <person name="Hutchinson M.I."/>
            <person name="Powell A.J."/>
            <person name="Barry K."/>
            <person name="Miller A.N."/>
            <person name="Grigoriev I.V."/>
            <person name="Debuchy R."/>
            <person name="Gladieux P."/>
            <person name="Thoren M.H."/>
            <person name="Johannesson H."/>
        </authorList>
    </citation>
    <scope>NUCLEOTIDE SEQUENCE</scope>
    <source>
        <strain evidence="2">SMH3187-1</strain>
    </source>
</reference>
<protein>
    <submittedName>
        <fullName evidence="2">Alcohol dehydrogenase</fullName>
    </submittedName>
</protein>
<dbReference type="InterPro" id="IPR050700">
    <property type="entry name" value="YIM1/Zinc_Alcohol_DH_Fams"/>
</dbReference>
<accession>A0AA40EQ33</accession>
<dbReference type="InterPro" id="IPR011032">
    <property type="entry name" value="GroES-like_sf"/>
</dbReference>
<comment type="caution">
    <text evidence="2">The sequence shown here is derived from an EMBL/GenBank/DDBJ whole genome shotgun (WGS) entry which is preliminary data.</text>
</comment>
<dbReference type="Proteomes" id="UP001172155">
    <property type="component" value="Unassembled WGS sequence"/>
</dbReference>
<name>A0AA40EQ33_9PEZI</name>
<dbReference type="Gene3D" id="3.90.180.10">
    <property type="entry name" value="Medium-chain alcohol dehydrogenases, catalytic domain"/>
    <property type="match status" value="1"/>
</dbReference>
<dbReference type="InterPro" id="IPR013154">
    <property type="entry name" value="ADH-like_N"/>
</dbReference>
<dbReference type="GO" id="GO:0016491">
    <property type="term" value="F:oxidoreductase activity"/>
    <property type="evidence" value="ECO:0007669"/>
    <property type="project" value="InterPro"/>
</dbReference>
<evidence type="ECO:0000313" key="2">
    <source>
        <dbReference type="EMBL" id="KAK0743439.1"/>
    </source>
</evidence>
<organism evidence="2 3">
    <name type="scientific">Schizothecium vesticola</name>
    <dbReference type="NCBI Taxonomy" id="314040"/>
    <lineage>
        <taxon>Eukaryota</taxon>
        <taxon>Fungi</taxon>
        <taxon>Dikarya</taxon>
        <taxon>Ascomycota</taxon>
        <taxon>Pezizomycotina</taxon>
        <taxon>Sordariomycetes</taxon>
        <taxon>Sordariomycetidae</taxon>
        <taxon>Sordariales</taxon>
        <taxon>Schizotheciaceae</taxon>
        <taxon>Schizothecium</taxon>
    </lineage>
</organism>
<dbReference type="SUPFAM" id="SSF50129">
    <property type="entry name" value="GroES-like"/>
    <property type="match status" value="1"/>
</dbReference>
<proteinExistence type="predicted"/>
<keyword evidence="3" id="KW-1185">Reference proteome</keyword>
<dbReference type="InterPro" id="IPR020843">
    <property type="entry name" value="ER"/>
</dbReference>
<dbReference type="EMBL" id="JAUKUD010000005">
    <property type="protein sequence ID" value="KAK0743439.1"/>
    <property type="molecule type" value="Genomic_DNA"/>
</dbReference>